<dbReference type="EMBL" id="CAMPGE010016852">
    <property type="protein sequence ID" value="CAI2375382.1"/>
    <property type="molecule type" value="Genomic_DNA"/>
</dbReference>
<dbReference type="Proteomes" id="UP001295684">
    <property type="component" value="Unassembled WGS sequence"/>
</dbReference>
<gene>
    <name evidence="1" type="ORF">ECRASSUSDP1_LOCUS16744</name>
</gene>
<evidence type="ECO:0008006" key="3">
    <source>
        <dbReference type="Google" id="ProtNLM"/>
    </source>
</evidence>
<name>A0AAD2D093_EUPCR</name>
<sequence>MKDSPALKELKSKTSVLWYLSYFMDIETINKMLLLNKWFYDIYSNDIVWNNVFHQNFTKLRIIDDPQNMSKNISAKNQLGKKRKRFISAVKNARKASKETFTPNKEDCYTVIISGLLEYMPVETAIKDIYGPCQDMFCFFNCFFFSDEKISLLCSYFTPHQLSTHSIRSTDCFLFPFNRNFPWTFKEFDKIKTLVEEKKCQNVMILENTHIPEDMEALADTLDSDELDQVKQELEKPQSEKFPEIDEFASSNPDIPYLKIDICSNHTINQVFYSLIKLSSKSKKEIDINGQLMDEKDVEAMMKAGCTQDALMKSKEEINNEYPETEETKKKKCTIF</sequence>
<protein>
    <recommendedName>
        <fullName evidence="3">F-box domain-containing protein</fullName>
    </recommendedName>
</protein>
<organism evidence="1 2">
    <name type="scientific">Euplotes crassus</name>
    <dbReference type="NCBI Taxonomy" id="5936"/>
    <lineage>
        <taxon>Eukaryota</taxon>
        <taxon>Sar</taxon>
        <taxon>Alveolata</taxon>
        <taxon>Ciliophora</taxon>
        <taxon>Intramacronucleata</taxon>
        <taxon>Spirotrichea</taxon>
        <taxon>Hypotrichia</taxon>
        <taxon>Euplotida</taxon>
        <taxon>Euplotidae</taxon>
        <taxon>Moneuplotes</taxon>
    </lineage>
</organism>
<evidence type="ECO:0000313" key="2">
    <source>
        <dbReference type="Proteomes" id="UP001295684"/>
    </source>
</evidence>
<comment type="caution">
    <text evidence="1">The sequence shown here is derived from an EMBL/GenBank/DDBJ whole genome shotgun (WGS) entry which is preliminary data.</text>
</comment>
<accession>A0AAD2D093</accession>
<reference evidence="1" key="1">
    <citation type="submission" date="2023-07" db="EMBL/GenBank/DDBJ databases">
        <authorList>
            <consortium name="AG Swart"/>
            <person name="Singh M."/>
            <person name="Singh A."/>
            <person name="Seah K."/>
            <person name="Emmerich C."/>
        </authorList>
    </citation>
    <scope>NUCLEOTIDE SEQUENCE</scope>
    <source>
        <strain evidence="1">DP1</strain>
    </source>
</reference>
<dbReference type="AlphaFoldDB" id="A0AAD2D093"/>
<evidence type="ECO:0000313" key="1">
    <source>
        <dbReference type="EMBL" id="CAI2375382.1"/>
    </source>
</evidence>
<proteinExistence type="predicted"/>
<keyword evidence="2" id="KW-1185">Reference proteome</keyword>